<proteinExistence type="predicted"/>
<dbReference type="AlphaFoldDB" id="W5W0E6"/>
<sequence>MTALPAKVIRLALAGTATAALLAQLALAPASAGTLAGQPGSGTGAAIDFHRWHTEDEFDAGQYEGLRAHAGGGLVISRPVGTIVRTEPKLGTTTTYEYGRWTSPRYSQHFGATQLIASWNATTPAGTWLQVEMRGRTSTGVSTGWYVMGQWASGDSDIQRRSVSGQSDAAGTVDVDTFESASGVTLNSYQLRVTLYRLRGAQQSPRLSMVGAMTSAVPDRFTVPTSPGGGAWGVELPVPRYSQDVHKGEYPQYDGGGEAWCSPTSSQMVIEYWGKHPTEDQLAWVDPSYADPSVDLAARGTYDYDYQGAGNWPFNAAYAASYGLQAHVTRLHSLTELERYIRRGIPVITSQSFLASELDGAGYSTSGHIMVVVGFTETGDVIVNDPASQDDNAVRNVYKRAQFENVWLRTKRHLADGSVGGGSGGVAYIYTPRGRD</sequence>
<evidence type="ECO:0000313" key="4">
    <source>
        <dbReference type="Proteomes" id="UP000019225"/>
    </source>
</evidence>
<dbReference type="PATRIC" id="fig|1449976.3.peg.672"/>
<dbReference type="CDD" id="cd02549">
    <property type="entry name" value="Peptidase_C39A"/>
    <property type="match status" value="1"/>
</dbReference>
<dbReference type="Pfam" id="PF13529">
    <property type="entry name" value="Peptidase_C39_2"/>
    <property type="match status" value="1"/>
</dbReference>
<dbReference type="InterPro" id="IPR039563">
    <property type="entry name" value="Peptidase_C39_single_dom"/>
</dbReference>
<dbReference type="EMBL" id="CP007155">
    <property type="protein sequence ID" value="AHH94036.1"/>
    <property type="molecule type" value="Genomic_DNA"/>
</dbReference>
<dbReference type="HOGENOM" id="CLU_054370_0_0_11"/>
<evidence type="ECO:0000256" key="1">
    <source>
        <dbReference type="SAM" id="SignalP"/>
    </source>
</evidence>
<organism evidence="3 4">
    <name type="scientific">Kutzneria albida DSM 43870</name>
    <dbReference type="NCBI Taxonomy" id="1449976"/>
    <lineage>
        <taxon>Bacteria</taxon>
        <taxon>Bacillati</taxon>
        <taxon>Actinomycetota</taxon>
        <taxon>Actinomycetes</taxon>
        <taxon>Pseudonocardiales</taxon>
        <taxon>Pseudonocardiaceae</taxon>
        <taxon>Kutzneria</taxon>
    </lineage>
</organism>
<dbReference type="RefSeq" id="WP_025354307.1">
    <property type="nucleotide sequence ID" value="NZ_CP007155.1"/>
</dbReference>
<feature type="signal peptide" evidence="1">
    <location>
        <begin position="1"/>
        <end position="19"/>
    </location>
</feature>
<feature type="domain" description="Peptidase C39-like" evidence="2">
    <location>
        <begin position="237"/>
        <end position="387"/>
    </location>
</feature>
<dbReference type="eggNOG" id="COG3271">
    <property type="taxonomic scope" value="Bacteria"/>
</dbReference>
<dbReference type="Gene3D" id="3.90.70.10">
    <property type="entry name" value="Cysteine proteinases"/>
    <property type="match status" value="1"/>
</dbReference>
<protein>
    <recommendedName>
        <fullName evidence="2">Peptidase C39-like domain-containing protein</fullName>
    </recommendedName>
</protein>
<keyword evidence="1" id="KW-0732">Signal</keyword>
<evidence type="ECO:0000313" key="3">
    <source>
        <dbReference type="EMBL" id="AHH94036.1"/>
    </source>
</evidence>
<reference evidence="3 4" key="1">
    <citation type="journal article" date="2014" name="BMC Genomics">
        <title>Complete genome sequence of producer of the glycopeptide antibiotic Aculeximycin Kutzneria albida DSM 43870T, a representative of minor genus of Pseudonocardiaceae.</title>
        <authorList>
            <person name="Rebets Y."/>
            <person name="Tokovenko B."/>
            <person name="Lushchyk I."/>
            <person name="Ruckert C."/>
            <person name="Zaburannyi N."/>
            <person name="Bechthold A."/>
            <person name="Kalinowski J."/>
            <person name="Luzhetskyy A."/>
        </authorList>
    </citation>
    <scope>NUCLEOTIDE SEQUENCE [LARGE SCALE GENOMIC DNA]</scope>
    <source>
        <strain evidence="3">DSM 43870</strain>
    </source>
</reference>
<name>W5W0E6_9PSEU</name>
<evidence type="ECO:0000259" key="2">
    <source>
        <dbReference type="Pfam" id="PF13529"/>
    </source>
</evidence>
<dbReference type="InterPro" id="IPR039564">
    <property type="entry name" value="Peptidase_C39-like"/>
</dbReference>
<dbReference type="OrthoDB" id="9789941at2"/>
<dbReference type="STRING" id="1449976.KALB_661"/>
<gene>
    <name evidence="3" type="ORF">KALB_661</name>
</gene>
<dbReference type="KEGG" id="kal:KALB_661"/>
<keyword evidence="4" id="KW-1185">Reference proteome</keyword>
<dbReference type="Proteomes" id="UP000019225">
    <property type="component" value="Chromosome"/>
</dbReference>
<feature type="chain" id="PRO_5038498511" description="Peptidase C39-like domain-containing protein" evidence="1">
    <location>
        <begin position="20"/>
        <end position="436"/>
    </location>
</feature>
<accession>W5W0E6</accession>